<evidence type="ECO:0000256" key="1">
    <source>
        <dbReference type="ARBA" id="ARBA00000085"/>
    </source>
</evidence>
<keyword evidence="4" id="KW-0472">Membrane</keyword>
<name>A0A1I0DTU6_9BACT</name>
<keyword evidence="6" id="KW-0808">Transferase</keyword>
<dbReference type="SMART" id="SM00387">
    <property type="entry name" value="HATPase_c"/>
    <property type="match status" value="1"/>
</dbReference>
<dbReference type="Proteomes" id="UP000199181">
    <property type="component" value="Unassembled WGS sequence"/>
</dbReference>
<dbReference type="SUPFAM" id="SSF55874">
    <property type="entry name" value="ATPase domain of HSP90 chaperone/DNA topoisomerase II/histidine kinase"/>
    <property type="match status" value="1"/>
</dbReference>
<evidence type="ECO:0000259" key="5">
    <source>
        <dbReference type="PROSITE" id="PS50109"/>
    </source>
</evidence>
<keyword evidence="6" id="KW-0418">Kinase</keyword>
<sequence length="427" mass="47315">MPSTPTASGPGPGPEWKILVFAALMPLLTVLDLLTLSHFFPETFALRVVWGVELAVFAFWLPRASERERRWLVLSNAVWGSVSYLLLVFLTGALESPYVYLVFTLPLLVAFMFPEEPSMTTVCGVICFVGTWWQVRETGTSFSQGAAWLSLIALSTFLGEYGTSRFRRELEARNEVRVERTRREAAEKFARAVRHQTQSEKLATVGRLAANVMHEINNPLAFVRSNLHFLQKELLALPLPSEVRGEFEEVLSETRTGLDRIQQIVADLRGFSRMDVEDPSPCLLADVVDNAVRLAGVRLKHVAHVKVEVPKELPTVFAVSRRLVQVLLNLLVNAGDAIEESGREGGTILVRGEVRDAHVVLTVDDDGPGFPPEVVPRLFETFFTTKGPEKGTGLGLVISRELLAQFGATLSAENRAEGGARLRIVFP</sequence>
<dbReference type="Pfam" id="PF02518">
    <property type="entry name" value="HATPase_c"/>
    <property type="match status" value="1"/>
</dbReference>
<dbReference type="Pfam" id="PF00512">
    <property type="entry name" value="HisKA"/>
    <property type="match status" value="1"/>
</dbReference>
<dbReference type="CDD" id="cd00082">
    <property type="entry name" value="HisKA"/>
    <property type="match status" value="1"/>
</dbReference>
<evidence type="ECO:0000256" key="2">
    <source>
        <dbReference type="ARBA" id="ARBA00012438"/>
    </source>
</evidence>
<dbReference type="Gene3D" id="3.30.565.10">
    <property type="entry name" value="Histidine kinase-like ATPase, C-terminal domain"/>
    <property type="match status" value="1"/>
</dbReference>
<organism evidence="6 7">
    <name type="scientific">Stigmatella erecta</name>
    <dbReference type="NCBI Taxonomy" id="83460"/>
    <lineage>
        <taxon>Bacteria</taxon>
        <taxon>Pseudomonadati</taxon>
        <taxon>Myxococcota</taxon>
        <taxon>Myxococcia</taxon>
        <taxon>Myxococcales</taxon>
        <taxon>Cystobacterineae</taxon>
        <taxon>Archangiaceae</taxon>
        <taxon>Stigmatella</taxon>
    </lineage>
</organism>
<protein>
    <recommendedName>
        <fullName evidence="2">histidine kinase</fullName>
        <ecNumber evidence="2">2.7.13.3</ecNumber>
    </recommendedName>
</protein>
<dbReference type="PROSITE" id="PS50109">
    <property type="entry name" value="HIS_KIN"/>
    <property type="match status" value="1"/>
</dbReference>
<dbReference type="PRINTS" id="PR00344">
    <property type="entry name" value="BCTRLSENSOR"/>
</dbReference>
<accession>A0A1I0DTU6</accession>
<gene>
    <name evidence="6" type="ORF">SAMN05443639_102693</name>
</gene>
<proteinExistence type="predicted"/>
<dbReference type="SUPFAM" id="SSF47384">
    <property type="entry name" value="Homodimeric domain of signal transducing histidine kinase"/>
    <property type="match status" value="1"/>
</dbReference>
<evidence type="ECO:0000256" key="4">
    <source>
        <dbReference type="SAM" id="Phobius"/>
    </source>
</evidence>
<dbReference type="RefSeq" id="WP_245767215.1">
    <property type="nucleotide sequence ID" value="NZ_FOIJ01000002.1"/>
</dbReference>
<dbReference type="InterPro" id="IPR003661">
    <property type="entry name" value="HisK_dim/P_dom"/>
</dbReference>
<dbReference type="PANTHER" id="PTHR43065">
    <property type="entry name" value="SENSOR HISTIDINE KINASE"/>
    <property type="match status" value="1"/>
</dbReference>
<dbReference type="InterPro" id="IPR005467">
    <property type="entry name" value="His_kinase_dom"/>
</dbReference>
<keyword evidence="3" id="KW-0597">Phosphoprotein</keyword>
<dbReference type="PANTHER" id="PTHR43065:SF50">
    <property type="entry name" value="HISTIDINE KINASE"/>
    <property type="match status" value="1"/>
</dbReference>
<evidence type="ECO:0000313" key="6">
    <source>
        <dbReference type="EMBL" id="SET36075.1"/>
    </source>
</evidence>
<dbReference type="SMART" id="SM00388">
    <property type="entry name" value="HisKA"/>
    <property type="match status" value="1"/>
</dbReference>
<dbReference type="InterPro" id="IPR003594">
    <property type="entry name" value="HATPase_dom"/>
</dbReference>
<dbReference type="GO" id="GO:0000155">
    <property type="term" value="F:phosphorelay sensor kinase activity"/>
    <property type="evidence" value="ECO:0007669"/>
    <property type="project" value="InterPro"/>
</dbReference>
<dbReference type="EC" id="2.7.13.3" evidence="2"/>
<keyword evidence="4" id="KW-1133">Transmembrane helix</keyword>
<feature type="transmembrane region" description="Helical" evidence="4">
    <location>
        <begin position="18"/>
        <end position="38"/>
    </location>
</feature>
<keyword evidence="7" id="KW-1185">Reference proteome</keyword>
<dbReference type="EMBL" id="FOIJ01000002">
    <property type="protein sequence ID" value="SET36075.1"/>
    <property type="molecule type" value="Genomic_DNA"/>
</dbReference>
<feature type="transmembrane region" description="Helical" evidence="4">
    <location>
        <begin position="73"/>
        <end position="91"/>
    </location>
</feature>
<reference evidence="7" key="1">
    <citation type="submission" date="2016-10" db="EMBL/GenBank/DDBJ databases">
        <authorList>
            <person name="Varghese N."/>
            <person name="Submissions S."/>
        </authorList>
    </citation>
    <scope>NUCLEOTIDE SEQUENCE [LARGE SCALE GENOMIC DNA]</scope>
    <source>
        <strain evidence="7">DSM 16858</strain>
    </source>
</reference>
<dbReference type="InterPro" id="IPR036890">
    <property type="entry name" value="HATPase_C_sf"/>
</dbReference>
<evidence type="ECO:0000256" key="3">
    <source>
        <dbReference type="ARBA" id="ARBA00022553"/>
    </source>
</evidence>
<feature type="domain" description="Histidine kinase" evidence="5">
    <location>
        <begin position="211"/>
        <end position="427"/>
    </location>
</feature>
<dbReference type="AlphaFoldDB" id="A0A1I0DTU6"/>
<dbReference type="Gene3D" id="1.10.287.130">
    <property type="match status" value="1"/>
</dbReference>
<keyword evidence="4" id="KW-0812">Transmembrane</keyword>
<dbReference type="InterPro" id="IPR004358">
    <property type="entry name" value="Sig_transdc_His_kin-like_C"/>
</dbReference>
<comment type="catalytic activity">
    <reaction evidence="1">
        <text>ATP + protein L-histidine = ADP + protein N-phospho-L-histidine.</text>
        <dbReference type="EC" id="2.7.13.3"/>
    </reaction>
</comment>
<evidence type="ECO:0000313" key="7">
    <source>
        <dbReference type="Proteomes" id="UP000199181"/>
    </source>
</evidence>
<dbReference type="InterPro" id="IPR036097">
    <property type="entry name" value="HisK_dim/P_sf"/>
</dbReference>